<proteinExistence type="predicted"/>
<name>A0A1F7UV77_9BACT</name>
<dbReference type="InterPro" id="IPR000711">
    <property type="entry name" value="ATPase_OSCP/dsu"/>
</dbReference>
<protein>
    <submittedName>
        <fullName evidence="7">Uncharacterized protein</fullName>
    </submittedName>
</protein>
<evidence type="ECO:0000313" key="8">
    <source>
        <dbReference type="Proteomes" id="UP000176846"/>
    </source>
</evidence>
<evidence type="ECO:0000256" key="1">
    <source>
        <dbReference type="ARBA" id="ARBA00004370"/>
    </source>
</evidence>
<evidence type="ECO:0000313" key="7">
    <source>
        <dbReference type="EMBL" id="OGL82192.1"/>
    </source>
</evidence>
<keyword evidence="2" id="KW-0813">Transport</keyword>
<dbReference type="Pfam" id="PF00213">
    <property type="entry name" value="OSCP"/>
    <property type="match status" value="1"/>
</dbReference>
<dbReference type="EMBL" id="MGEK01000023">
    <property type="protein sequence ID" value="OGL82192.1"/>
    <property type="molecule type" value="Genomic_DNA"/>
</dbReference>
<dbReference type="GO" id="GO:0046933">
    <property type="term" value="F:proton-transporting ATP synthase activity, rotational mechanism"/>
    <property type="evidence" value="ECO:0007669"/>
    <property type="project" value="InterPro"/>
</dbReference>
<keyword evidence="3" id="KW-0375">Hydrogen ion transport</keyword>
<evidence type="ECO:0000256" key="2">
    <source>
        <dbReference type="ARBA" id="ARBA00022448"/>
    </source>
</evidence>
<dbReference type="GO" id="GO:0016020">
    <property type="term" value="C:membrane"/>
    <property type="evidence" value="ECO:0007669"/>
    <property type="project" value="UniProtKB-SubCell"/>
</dbReference>
<dbReference type="Proteomes" id="UP000176846">
    <property type="component" value="Unassembled WGS sequence"/>
</dbReference>
<keyword evidence="4" id="KW-0406">Ion transport</keyword>
<keyword evidence="6" id="KW-0066">ATP synthesis</keyword>
<evidence type="ECO:0000256" key="4">
    <source>
        <dbReference type="ARBA" id="ARBA00023065"/>
    </source>
</evidence>
<comment type="caution">
    <text evidence="7">The sequence shown here is derived from an EMBL/GenBank/DDBJ whole genome shotgun (WGS) entry which is preliminary data.</text>
</comment>
<evidence type="ECO:0000256" key="5">
    <source>
        <dbReference type="ARBA" id="ARBA00023136"/>
    </source>
</evidence>
<sequence length="125" mass="14191">MDARSTFYAKALLDSWEKAPESERGQVADRFVELLRVERMLPLAPNILDAIERLLAERLKEQAVRAEFAHEPTSRQRESLKHFWVSEVCESMAVIGGFKISGRHKIIDASVAGGLEQMRQALILE</sequence>
<keyword evidence="5" id="KW-0472">Membrane</keyword>
<organism evidence="7 8">
    <name type="scientific">Candidatus Uhrbacteria bacterium RIFCSPLOWO2_01_FULL_47_25</name>
    <dbReference type="NCBI Taxonomy" id="1802402"/>
    <lineage>
        <taxon>Bacteria</taxon>
        <taxon>Candidatus Uhriibacteriota</taxon>
    </lineage>
</organism>
<gene>
    <name evidence="7" type="ORF">A2936_01355</name>
</gene>
<evidence type="ECO:0000256" key="6">
    <source>
        <dbReference type="ARBA" id="ARBA00023310"/>
    </source>
</evidence>
<accession>A0A1F7UV77</accession>
<comment type="subcellular location">
    <subcellularLocation>
        <location evidence="1">Membrane</location>
    </subcellularLocation>
</comment>
<reference evidence="7 8" key="1">
    <citation type="journal article" date="2016" name="Nat. Commun.">
        <title>Thousands of microbial genomes shed light on interconnected biogeochemical processes in an aquifer system.</title>
        <authorList>
            <person name="Anantharaman K."/>
            <person name="Brown C.T."/>
            <person name="Hug L.A."/>
            <person name="Sharon I."/>
            <person name="Castelle C.J."/>
            <person name="Probst A.J."/>
            <person name="Thomas B.C."/>
            <person name="Singh A."/>
            <person name="Wilkins M.J."/>
            <person name="Karaoz U."/>
            <person name="Brodie E.L."/>
            <person name="Williams K.H."/>
            <person name="Hubbard S.S."/>
            <person name="Banfield J.F."/>
        </authorList>
    </citation>
    <scope>NUCLEOTIDE SEQUENCE [LARGE SCALE GENOMIC DNA]</scope>
</reference>
<evidence type="ECO:0000256" key="3">
    <source>
        <dbReference type="ARBA" id="ARBA00022781"/>
    </source>
</evidence>
<dbReference type="AlphaFoldDB" id="A0A1F7UV77"/>